<gene>
    <name evidence="1" type="ORF">HJG59_011515</name>
</gene>
<proteinExistence type="predicted"/>
<dbReference type="AlphaFoldDB" id="A0A7J8GKZ3"/>
<comment type="caution">
    <text evidence="1">The sequence shown here is derived from an EMBL/GenBank/DDBJ whole genome shotgun (WGS) entry which is preliminary data.</text>
</comment>
<evidence type="ECO:0000313" key="1">
    <source>
        <dbReference type="EMBL" id="KAF6460607.1"/>
    </source>
</evidence>
<accession>A0A7J8GKZ3</accession>
<organism evidence="1 2">
    <name type="scientific">Molossus molossus</name>
    <name type="common">Pallas' mastiff bat</name>
    <name type="synonym">Vespertilio molossus</name>
    <dbReference type="NCBI Taxonomy" id="27622"/>
    <lineage>
        <taxon>Eukaryota</taxon>
        <taxon>Metazoa</taxon>
        <taxon>Chordata</taxon>
        <taxon>Craniata</taxon>
        <taxon>Vertebrata</taxon>
        <taxon>Euteleostomi</taxon>
        <taxon>Mammalia</taxon>
        <taxon>Eutheria</taxon>
        <taxon>Laurasiatheria</taxon>
        <taxon>Chiroptera</taxon>
        <taxon>Yangochiroptera</taxon>
        <taxon>Molossidae</taxon>
        <taxon>Molossus</taxon>
    </lineage>
</organism>
<evidence type="ECO:0000313" key="2">
    <source>
        <dbReference type="Proteomes" id="UP000550707"/>
    </source>
</evidence>
<reference evidence="1 2" key="1">
    <citation type="journal article" date="2020" name="Nature">
        <title>Six reference-quality genomes reveal evolution of bat adaptations.</title>
        <authorList>
            <person name="Jebb D."/>
            <person name="Huang Z."/>
            <person name="Pippel M."/>
            <person name="Hughes G.M."/>
            <person name="Lavrichenko K."/>
            <person name="Devanna P."/>
            <person name="Winkler S."/>
            <person name="Jermiin L.S."/>
            <person name="Skirmuntt E.C."/>
            <person name="Katzourakis A."/>
            <person name="Burkitt-Gray L."/>
            <person name="Ray D.A."/>
            <person name="Sullivan K.A.M."/>
            <person name="Roscito J.G."/>
            <person name="Kirilenko B.M."/>
            <person name="Davalos L.M."/>
            <person name="Corthals A.P."/>
            <person name="Power M.L."/>
            <person name="Jones G."/>
            <person name="Ransome R.D."/>
            <person name="Dechmann D.K.N."/>
            <person name="Locatelli A.G."/>
            <person name="Puechmaille S.J."/>
            <person name="Fedrigo O."/>
            <person name="Jarvis E.D."/>
            <person name="Hiller M."/>
            <person name="Vernes S.C."/>
            <person name="Myers E.W."/>
            <person name="Teeling E.C."/>
        </authorList>
    </citation>
    <scope>NUCLEOTIDE SEQUENCE [LARGE SCALE GENOMIC DNA]</scope>
    <source>
        <strain evidence="1">MMolMol1</strain>
        <tissue evidence="1">Muscle</tissue>
    </source>
</reference>
<keyword evidence="2" id="KW-1185">Reference proteome</keyword>
<dbReference type="InParanoid" id="A0A7J8GKZ3"/>
<name>A0A7J8GKZ3_MOLMO</name>
<dbReference type="EMBL" id="JACASF010000009">
    <property type="protein sequence ID" value="KAF6460607.1"/>
    <property type="molecule type" value="Genomic_DNA"/>
</dbReference>
<sequence>MGDICNSVKKKKGSSTQIATCPDPWYCGESQITAPSWPRPCQSYRPFTQWFQVLVPLHFHSGPEQSRKTYFSSFPSFKIFVSCGSCSWDEEGFTVSALGTRPGSVPKGLGQGTRISGFQG</sequence>
<dbReference type="Proteomes" id="UP000550707">
    <property type="component" value="Unassembled WGS sequence"/>
</dbReference>
<protein>
    <submittedName>
        <fullName evidence="1">Uncharacterized protein</fullName>
    </submittedName>
</protein>